<dbReference type="PANTHER" id="PTHR22752">
    <property type="entry name" value="G PROTEIN-COUPLED RECEPTOR"/>
    <property type="match status" value="1"/>
</dbReference>
<feature type="transmembrane region" description="Helical" evidence="16">
    <location>
        <begin position="199"/>
        <end position="225"/>
    </location>
</feature>
<evidence type="ECO:0000256" key="6">
    <source>
        <dbReference type="ARBA" id="ARBA00022989"/>
    </source>
</evidence>
<protein>
    <recommendedName>
        <fullName evidence="17">G-protein coupled receptors family 1 profile domain-containing protein</fullName>
    </recommendedName>
</protein>
<evidence type="ECO:0000256" key="3">
    <source>
        <dbReference type="ARBA" id="ARBA00022473"/>
    </source>
</evidence>
<keyword evidence="6 16" id="KW-1133">Transmembrane helix</keyword>
<feature type="transmembrane region" description="Helical" evidence="16">
    <location>
        <begin position="104"/>
        <end position="131"/>
    </location>
</feature>
<keyword evidence="11 15" id="KW-0675">Receptor</keyword>
<keyword evidence="14" id="KW-0966">Cell projection</keyword>
<reference evidence="18" key="2">
    <citation type="journal article" date="2021" name="Genome Biol. Evol.">
        <title>Developing a high-quality reference genome for a parasitic bivalve with doubly uniparental inheritance (Bivalvia: Unionida).</title>
        <authorList>
            <person name="Smith C.H."/>
        </authorList>
    </citation>
    <scope>NUCLEOTIDE SEQUENCE</scope>
    <source>
        <strain evidence="18">CHS0354</strain>
        <tissue evidence="18">Mantle</tissue>
    </source>
</reference>
<keyword evidence="8" id="KW-0969">Cilium</keyword>
<dbReference type="PANTHER" id="PTHR22752:SF10">
    <property type="entry name" value="G-PROTEIN COUPLED RECEPTOR 161"/>
    <property type="match status" value="1"/>
</dbReference>
<keyword evidence="10" id="KW-1015">Disulfide bond</keyword>
<evidence type="ECO:0000256" key="2">
    <source>
        <dbReference type="ARBA" id="ARBA00004651"/>
    </source>
</evidence>
<reference evidence="18" key="3">
    <citation type="submission" date="2023-05" db="EMBL/GenBank/DDBJ databases">
        <authorList>
            <person name="Smith C.H."/>
        </authorList>
    </citation>
    <scope>NUCLEOTIDE SEQUENCE</scope>
    <source>
        <strain evidence="18">CHS0354</strain>
        <tissue evidence="18">Mantle</tissue>
    </source>
</reference>
<keyword evidence="12" id="KW-0325">Glycoprotein</keyword>
<proteinExistence type="inferred from homology"/>
<evidence type="ECO:0000313" key="18">
    <source>
        <dbReference type="EMBL" id="KAK3597197.1"/>
    </source>
</evidence>
<feature type="transmembrane region" description="Helical" evidence="16">
    <location>
        <begin position="152"/>
        <end position="172"/>
    </location>
</feature>
<keyword evidence="3" id="KW-0217">Developmental protein</keyword>
<dbReference type="Proteomes" id="UP001195483">
    <property type="component" value="Unassembled WGS sequence"/>
</dbReference>
<dbReference type="GO" id="GO:0005768">
    <property type="term" value="C:endosome"/>
    <property type="evidence" value="ECO:0007669"/>
    <property type="project" value="TreeGrafter"/>
</dbReference>
<dbReference type="EMBL" id="JAEAOA010000290">
    <property type="protein sequence ID" value="KAK3597197.1"/>
    <property type="molecule type" value="Genomic_DNA"/>
</dbReference>
<evidence type="ECO:0000259" key="17">
    <source>
        <dbReference type="PROSITE" id="PS50262"/>
    </source>
</evidence>
<sequence>MQMNKMPSNCSTVQTTLTNCSTLQTADDTSSPVKTGVMATLMCLIFLASIAGNAFVFLVFYKRPSLVTISNRFIMNLSICNILNTFFIMPFVLVSLIAKTWLFGQIWCYCTGFLLNLLITTSTLTLVVISIDRYCAVVTPLHYSMRITPRRSLAMIFTVWLIAVLSSLPPLLGWNHLEYQKDKSVCTVLWSSQNKTDRLYNMLLVILCFIIPLIVIVWVYVRIFLAARRTSERARRNSIIPTNSLDEPVETPLKPDRRRSSSVPILTRRLSSVNRSTLLLWRRDEWKAAVTSSIVISTFIVCWLLYFINIVLESLMSSPHTIEPVIQTVSILLAMSSCAVNPMVYVFRSKLQRQELRAILGIAVSLETLTASGRPFSNFTQSRDSPYIYRQGSEETDIPEVECIHKCVTTTTLTSLVKSDRDESLMSQLPN</sequence>
<name>A0AAE0W1P5_9BIVA</name>
<dbReference type="Pfam" id="PF00001">
    <property type="entry name" value="7tm_1"/>
    <property type="match status" value="1"/>
</dbReference>
<keyword evidence="19" id="KW-1185">Reference proteome</keyword>
<evidence type="ECO:0000256" key="9">
    <source>
        <dbReference type="ARBA" id="ARBA00023136"/>
    </source>
</evidence>
<dbReference type="SUPFAM" id="SSF81321">
    <property type="entry name" value="Family A G protein-coupled receptor-like"/>
    <property type="match status" value="1"/>
</dbReference>
<dbReference type="SMART" id="SM01381">
    <property type="entry name" value="7TM_GPCR_Srsx"/>
    <property type="match status" value="1"/>
</dbReference>
<evidence type="ECO:0000313" key="19">
    <source>
        <dbReference type="Proteomes" id="UP001195483"/>
    </source>
</evidence>
<feature type="transmembrane region" description="Helical" evidence="16">
    <location>
        <begin position="36"/>
        <end position="61"/>
    </location>
</feature>
<keyword evidence="7 15" id="KW-0297">G-protein coupled receptor</keyword>
<feature type="transmembrane region" description="Helical" evidence="16">
    <location>
        <begin position="288"/>
        <end position="312"/>
    </location>
</feature>
<dbReference type="PROSITE" id="PS50262">
    <property type="entry name" value="G_PROTEIN_RECEP_F1_2"/>
    <property type="match status" value="1"/>
</dbReference>
<dbReference type="InterPro" id="IPR017452">
    <property type="entry name" value="GPCR_Rhodpsn_7TM"/>
</dbReference>
<dbReference type="PROSITE" id="PS00237">
    <property type="entry name" value="G_PROTEIN_RECEP_F1_1"/>
    <property type="match status" value="1"/>
</dbReference>
<dbReference type="PRINTS" id="PR00237">
    <property type="entry name" value="GPCRRHODOPSN"/>
</dbReference>
<feature type="transmembrane region" description="Helical" evidence="16">
    <location>
        <begin position="73"/>
        <end position="98"/>
    </location>
</feature>
<evidence type="ECO:0000256" key="5">
    <source>
        <dbReference type="ARBA" id="ARBA00022692"/>
    </source>
</evidence>
<dbReference type="AlphaFoldDB" id="A0AAE0W1P5"/>
<organism evidence="18 19">
    <name type="scientific">Potamilus streckersoni</name>
    <dbReference type="NCBI Taxonomy" id="2493646"/>
    <lineage>
        <taxon>Eukaryota</taxon>
        <taxon>Metazoa</taxon>
        <taxon>Spiralia</taxon>
        <taxon>Lophotrochozoa</taxon>
        <taxon>Mollusca</taxon>
        <taxon>Bivalvia</taxon>
        <taxon>Autobranchia</taxon>
        <taxon>Heteroconchia</taxon>
        <taxon>Palaeoheterodonta</taxon>
        <taxon>Unionida</taxon>
        <taxon>Unionoidea</taxon>
        <taxon>Unionidae</taxon>
        <taxon>Ambleminae</taxon>
        <taxon>Lampsilini</taxon>
        <taxon>Potamilus</taxon>
    </lineage>
</organism>
<keyword evidence="4" id="KW-1003">Cell membrane</keyword>
<comment type="subcellular location">
    <subcellularLocation>
        <location evidence="2">Cell membrane</location>
        <topology evidence="2">Multi-pass membrane protein</topology>
    </subcellularLocation>
    <subcellularLocation>
        <location evidence="1">Cell projection</location>
        <location evidence="1">Cilium membrane</location>
    </subcellularLocation>
</comment>
<evidence type="ECO:0000256" key="4">
    <source>
        <dbReference type="ARBA" id="ARBA00022475"/>
    </source>
</evidence>
<comment type="caution">
    <text evidence="18">The sequence shown here is derived from an EMBL/GenBank/DDBJ whole genome shotgun (WGS) entry which is preliminary data.</text>
</comment>
<dbReference type="InterPro" id="IPR000276">
    <property type="entry name" value="GPCR_Rhodpsn"/>
</dbReference>
<evidence type="ECO:0000256" key="15">
    <source>
        <dbReference type="RuleBase" id="RU000688"/>
    </source>
</evidence>
<dbReference type="Gene3D" id="1.20.1070.10">
    <property type="entry name" value="Rhodopsin 7-helix transmembrane proteins"/>
    <property type="match status" value="1"/>
</dbReference>
<evidence type="ECO:0000256" key="11">
    <source>
        <dbReference type="ARBA" id="ARBA00023170"/>
    </source>
</evidence>
<dbReference type="CDD" id="cd00637">
    <property type="entry name" value="7tm_classA_rhodopsin-like"/>
    <property type="match status" value="1"/>
</dbReference>
<dbReference type="GO" id="GO:0060170">
    <property type="term" value="C:ciliary membrane"/>
    <property type="evidence" value="ECO:0007669"/>
    <property type="project" value="UniProtKB-SubCell"/>
</dbReference>
<feature type="domain" description="G-protein coupled receptors family 1 profile" evidence="17">
    <location>
        <begin position="52"/>
        <end position="345"/>
    </location>
</feature>
<keyword evidence="5 15" id="KW-0812">Transmembrane</keyword>
<feature type="transmembrane region" description="Helical" evidence="16">
    <location>
        <begin position="324"/>
        <end position="347"/>
    </location>
</feature>
<evidence type="ECO:0000256" key="14">
    <source>
        <dbReference type="ARBA" id="ARBA00023273"/>
    </source>
</evidence>
<keyword evidence="9 16" id="KW-0472">Membrane</keyword>
<dbReference type="GO" id="GO:0004930">
    <property type="term" value="F:G protein-coupled receptor activity"/>
    <property type="evidence" value="ECO:0007669"/>
    <property type="project" value="UniProtKB-KW"/>
</dbReference>
<evidence type="ECO:0000256" key="16">
    <source>
        <dbReference type="SAM" id="Phobius"/>
    </source>
</evidence>
<accession>A0AAE0W1P5</accession>
<evidence type="ECO:0000256" key="13">
    <source>
        <dbReference type="ARBA" id="ARBA00023224"/>
    </source>
</evidence>
<evidence type="ECO:0000256" key="7">
    <source>
        <dbReference type="ARBA" id="ARBA00023040"/>
    </source>
</evidence>
<gene>
    <name evidence="18" type="ORF">CHS0354_003701</name>
</gene>
<evidence type="ECO:0000256" key="12">
    <source>
        <dbReference type="ARBA" id="ARBA00023180"/>
    </source>
</evidence>
<evidence type="ECO:0000256" key="1">
    <source>
        <dbReference type="ARBA" id="ARBA00004309"/>
    </source>
</evidence>
<evidence type="ECO:0000256" key="10">
    <source>
        <dbReference type="ARBA" id="ARBA00023157"/>
    </source>
</evidence>
<evidence type="ECO:0000256" key="8">
    <source>
        <dbReference type="ARBA" id="ARBA00023069"/>
    </source>
</evidence>
<keyword evidence="13 15" id="KW-0807">Transducer</keyword>
<reference evidence="18" key="1">
    <citation type="journal article" date="2021" name="Genome Biol. Evol.">
        <title>A High-Quality Reference Genome for a Parasitic Bivalve with Doubly Uniparental Inheritance (Bivalvia: Unionida).</title>
        <authorList>
            <person name="Smith C.H."/>
        </authorList>
    </citation>
    <scope>NUCLEOTIDE SEQUENCE</scope>
    <source>
        <strain evidence="18">CHS0354</strain>
    </source>
</reference>
<comment type="similarity">
    <text evidence="15">Belongs to the G-protein coupled receptor 1 family.</text>
</comment>